<proteinExistence type="predicted"/>
<dbReference type="InterPro" id="IPR011990">
    <property type="entry name" value="TPR-like_helical_dom_sf"/>
</dbReference>
<evidence type="ECO:0000256" key="3">
    <source>
        <dbReference type="PROSITE-ProRule" id="PRU00339"/>
    </source>
</evidence>
<evidence type="ECO:0000313" key="4">
    <source>
        <dbReference type="EMBL" id="QDV16339.1"/>
    </source>
</evidence>
<accession>A0A518FJ11</accession>
<evidence type="ECO:0000256" key="2">
    <source>
        <dbReference type="ARBA" id="ARBA00022803"/>
    </source>
</evidence>
<protein>
    <submittedName>
        <fullName evidence="4">Lipoprotein NlpI</fullName>
    </submittedName>
</protein>
<keyword evidence="2 3" id="KW-0802">TPR repeat</keyword>
<dbReference type="SUPFAM" id="SSF48452">
    <property type="entry name" value="TPR-like"/>
    <property type="match status" value="1"/>
</dbReference>
<keyword evidence="4" id="KW-0449">Lipoprotein</keyword>
<dbReference type="Proteomes" id="UP000320839">
    <property type="component" value="Chromosome"/>
</dbReference>
<evidence type="ECO:0000313" key="5">
    <source>
        <dbReference type="Proteomes" id="UP000320839"/>
    </source>
</evidence>
<dbReference type="OrthoDB" id="9790037at2"/>
<dbReference type="PROSITE" id="PS50005">
    <property type="entry name" value="TPR"/>
    <property type="match status" value="1"/>
</dbReference>
<feature type="repeat" description="TPR" evidence="3">
    <location>
        <begin position="292"/>
        <end position="325"/>
    </location>
</feature>
<dbReference type="PANTHER" id="PTHR44858:SF1">
    <property type="entry name" value="UDP-N-ACETYLGLUCOSAMINE--PEPTIDE N-ACETYLGLUCOSAMINYLTRANSFERASE SPINDLY-RELATED"/>
    <property type="match status" value="1"/>
</dbReference>
<name>A0A518FJ11_9PLAN</name>
<dbReference type="InterPro" id="IPR050498">
    <property type="entry name" value="Ycf3"/>
</dbReference>
<dbReference type="AlphaFoldDB" id="A0A518FJ11"/>
<dbReference type="InterPro" id="IPR019734">
    <property type="entry name" value="TPR_rpt"/>
</dbReference>
<evidence type="ECO:0000256" key="1">
    <source>
        <dbReference type="ARBA" id="ARBA00022737"/>
    </source>
</evidence>
<dbReference type="EMBL" id="CP036317">
    <property type="protein sequence ID" value="QDV16339.1"/>
    <property type="molecule type" value="Genomic_DNA"/>
</dbReference>
<dbReference type="Pfam" id="PF13181">
    <property type="entry name" value="TPR_8"/>
    <property type="match status" value="1"/>
</dbReference>
<dbReference type="PANTHER" id="PTHR44858">
    <property type="entry name" value="TETRATRICOPEPTIDE REPEAT PROTEIN 6"/>
    <property type="match status" value="1"/>
</dbReference>
<keyword evidence="1" id="KW-0677">Repeat</keyword>
<reference evidence="4 5" key="1">
    <citation type="submission" date="2019-02" db="EMBL/GenBank/DDBJ databases">
        <title>Deep-cultivation of Planctomycetes and their phenomic and genomic characterization uncovers novel biology.</title>
        <authorList>
            <person name="Wiegand S."/>
            <person name="Jogler M."/>
            <person name="Boedeker C."/>
            <person name="Pinto D."/>
            <person name="Vollmers J."/>
            <person name="Rivas-Marin E."/>
            <person name="Kohn T."/>
            <person name="Peeters S.H."/>
            <person name="Heuer A."/>
            <person name="Rast P."/>
            <person name="Oberbeckmann S."/>
            <person name="Bunk B."/>
            <person name="Jeske O."/>
            <person name="Meyerdierks A."/>
            <person name="Storesund J.E."/>
            <person name="Kallscheuer N."/>
            <person name="Luecker S."/>
            <person name="Lage O.M."/>
            <person name="Pohl T."/>
            <person name="Merkel B.J."/>
            <person name="Hornburger P."/>
            <person name="Mueller R.-W."/>
            <person name="Bruemmer F."/>
            <person name="Labrenz M."/>
            <person name="Spormann A.M."/>
            <person name="Op den Camp H."/>
            <person name="Overmann J."/>
            <person name="Amann R."/>
            <person name="Jetten M.S.M."/>
            <person name="Mascher T."/>
            <person name="Medema M.H."/>
            <person name="Devos D.P."/>
            <person name="Kaster A.-K."/>
            <person name="Ovreas L."/>
            <person name="Rohde M."/>
            <person name="Galperin M.Y."/>
            <person name="Jogler C."/>
        </authorList>
    </citation>
    <scope>NUCLEOTIDE SEQUENCE [LARGE SCALE GENOMIC DNA]</scope>
    <source>
        <strain evidence="4 5">Pan153</strain>
    </source>
</reference>
<dbReference type="Gene3D" id="1.25.40.10">
    <property type="entry name" value="Tetratricopeptide repeat domain"/>
    <property type="match status" value="3"/>
</dbReference>
<organism evidence="4 5">
    <name type="scientific">Gimesia panareensis</name>
    <dbReference type="NCBI Taxonomy" id="2527978"/>
    <lineage>
        <taxon>Bacteria</taxon>
        <taxon>Pseudomonadati</taxon>
        <taxon>Planctomycetota</taxon>
        <taxon>Planctomycetia</taxon>
        <taxon>Planctomycetales</taxon>
        <taxon>Planctomycetaceae</taxon>
        <taxon>Gimesia</taxon>
    </lineage>
</organism>
<gene>
    <name evidence="4" type="ORF">Pan153_09660</name>
</gene>
<sequence length="393" mass="44797">MVEENLEAEIEALTRMIDAPDLSDVERAQALISRGVLYSQFSRWEPAIADFSRVLEDLGGATQELKDRALFQRAQAYEKTHEYVKAVTDRIQRNGHSNPELELKIAACTQVIQHPDSKVTEIAQALLDRSRLYMNPEYRKDSIHHSSNWRLAFDDLKRVIDELADVPESFVIEALFQRCEFTAGLGFFNTHECLIEDYNIIIENCPQATDAQLYEAYLNRARCYGVGRQYELAIDDLTKVMQRLSELSASQKYNILSARSYWYFAMGKSEKAVADCNAILTQLPGLSGNELASTILERGKISLSTGQSETAIADFNRAVEMQAESAEGLIQALLTRGNAYAALQHPDLARYDYQRIIALQDESGSREANRRLDFLYREFGYPFEWESRQIELD</sequence>
<dbReference type="RefSeq" id="WP_145454259.1">
    <property type="nucleotide sequence ID" value="NZ_CP036317.1"/>
</dbReference>
<dbReference type="SMART" id="SM00028">
    <property type="entry name" value="TPR"/>
    <property type="match status" value="5"/>
</dbReference>